<evidence type="ECO:0000256" key="4">
    <source>
        <dbReference type="ARBA" id="ARBA00022475"/>
    </source>
</evidence>
<dbReference type="Proteomes" id="UP000026682">
    <property type="component" value="Unassembled WGS sequence"/>
</dbReference>
<dbReference type="InterPro" id="IPR045861">
    <property type="entry name" value="CorA_cytoplasmic_dom"/>
</dbReference>
<dbReference type="PANTHER" id="PTHR46494">
    <property type="entry name" value="CORA FAMILY METAL ION TRANSPORTER (EUROFUNG)"/>
    <property type="match status" value="1"/>
</dbReference>
<dbReference type="FunFam" id="1.20.58.340:FF:000004">
    <property type="entry name" value="Magnesium transport protein CorA"/>
    <property type="match status" value="1"/>
</dbReference>
<dbReference type="GO" id="GO:0005886">
    <property type="term" value="C:plasma membrane"/>
    <property type="evidence" value="ECO:0007669"/>
    <property type="project" value="UniProtKB-SubCell"/>
</dbReference>
<dbReference type="GO" id="GO:0050897">
    <property type="term" value="F:cobalt ion binding"/>
    <property type="evidence" value="ECO:0007669"/>
    <property type="project" value="TreeGrafter"/>
</dbReference>
<evidence type="ECO:0000256" key="10">
    <source>
        <dbReference type="ARBA" id="ARBA00034269"/>
    </source>
</evidence>
<feature type="transmembrane region" description="Helical" evidence="13">
    <location>
        <begin position="293"/>
        <end position="312"/>
    </location>
</feature>
<dbReference type="PANTHER" id="PTHR46494:SF1">
    <property type="entry name" value="CORA FAMILY METAL ION TRANSPORTER (EUROFUNG)"/>
    <property type="match status" value="1"/>
</dbReference>
<comment type="similarity">
    <text evidence="2">Belongs to the CorA metal ion transporter (MIT) (TC 1.A.35) family.</text>
</comment>
<evidence type="ECO:0000256" key="8">
    <source>
        <dbReference type="ARBA" id="ARBA00023065"/>
    </source>
</evidence>
<protein>
    <submittedName>
        <fullName evidence="14">Putative magnesium and cobalt transport protein CorA</fullName>
    </submittedName>
</protein>
<evidence type="ECO:0000256" key="3">
    <source>
        <dbReference type="ARBA" id="ARBA00022448"/>
    </source>
</evidence>
<dbReference type="AlphaFoldDB" id="A0A158LZW3"/>
<gene>
    <name evidence="14" type="ORF">L497_0641</name>
</gene>
<evidence type="ECO:0000256" key="5">
    <source>
        <dbReference type="ARBA" id="ARBA00022692"/>
    </source>
</evidence>
<dbReference type="EMBL" id="JFZZ01000141">
    <property type="protein sequence ID" value="KAK87123.1"/>
    <property type="molecule type" value="Genomic_DNA"/>
</dbReference>
<dbReference type="SUPFAM" id="SSF143865">
    <property type="entry name" value="CorA soluble domain-like"/>
    <property type="match status" value="1"/>
</dbReference>
<accession>A0A158LZW3</accession>
<comment type="caution">
    <text evidence="14">The sequence shown here is derived from an EMBL/GenBank/DDBJ whole genome shotgun (WGS) entry which is preliminary data.</text>
</comment>
<keyword evidence="8" id="KW-0406">Ion transport</keyword>
<dbReference type="SUPFAM" id="SSF144083">
    <property type="entry name" value="Magnesium transport protein CorA, transmembrane region"/>
    <property type="match status" value="1"/>
</dbReference>
<dbReference type="CDD" id="cd12830">
    <property type="entry name" value="MtCorA-like"/>
    <property type="match status" value="1"/>
</dbReference>
<sequence length="350" mass="38962">MPDGRALPAFGHKGERMAQESTAAEPPVNQVVASVAYINGRRSREVPIAEVGDYVGGDKGMLWIGLRNPTVECITQVVDALGASVKNREKMIETHRRPKIIDYGNMVLIVAITVEIDAGRPVFGETQYLVGEGFLVTVRRSALSTHSTLRERLESAPDLLKRGSDYITSELLDLLVDRYVAAAGQLESVVEHAEQKLLIRGAKDADIRKLYRQRRDLLRIHNAIAPMAEICRRLARVEMSAIDAQARPYFAEVADRVVRVDELINALREALAFAFEASLMIGQGQQNDTTRKLTSWAAILAVPTAVAGIYGMNFEYMPELKAHWGYPITLSVIVTICAVLYWRFRKSGWL</sequence>
<evidence type="ECO:0000256" key="1">
    <source>
        <dbReference type="ARBA" id="ARBA00004651"/>
    </source>
</evidence>
<keyword evidence="6" id="KW-0460">Magnesium</keyword>
<keyword evidence="5 13" id="KW-0812">Transmembrane</keyword>
<proteinExistence type="inferred from homology"/>
<comment type="subcellular location">
    <subcellularLocation>
        <location evidence="1">Cell membrane</location>
        <topology evidence="1">Multi-pass membrane protein</topology>
    </subcellularLocation>
</comment>
<keyword evidence="9 13" id="KW-0472">Membrane</keyword>
<keyword evidence="4" id="KW-1003">Cell membrane</keyword>
<reference evidence="14 15" key="1">
    <citation type="submission" date="2014-03" db="EMBL/GenBank/DDBJ databases">
        <title>Genome sequence of Bordetella holmseii.</title>
        <authorList>
            <person name="Harvill E."/>
            <person name="Goodfield L.L."/>
            <person name="Ivanov Y."/>
            <person name="Meyer J.A."/>
            <person name="Newth C."/>
            <person name="Cassiday P."/>
            <person name="Tondella M.L."/>
            <person name="Liao P."/>
            <person name="Zimmerman J."/>
            <person name="Meert K."/>
            <person name="Wessel D."/>
            <person name="Berger J."/>
            <person name="Dean J.M."/>
            <person name="Holubkov R."/>
            <person name="Burr J."/>
            <person name="Liu T."/>
            <person name="Brinkac L.M."/>
            <person name="Sanka R."/>
            <person name="Kim M."/>
            <person name="Losada L."/>
        </authorList>
    </citation>
    <scope>NUCLEOTIDE SEQUENCE [LARGE SCALE GENOMIC DNA]</scope>
    <source>
        <strain evidence="14 15">CDC-H585-BH</strain>
    </source>
</reference>
<evidence type="ECO:0000256" key="13">
    <source>
        <dbReference type="SAM" id="Phobius"/>
    </source>
</evidence>
<evidence type="ECO:0000256" key="9">
    <source>
        <dbReference type="ARBA" id="ARBA00023136"/>
    </source>
</evidence>
<evidence type="ECO:0000313" key="15">
    <source>
        <dbReference type="Proteomes" id="UP000026682"/>
    </source>
</evidence>
<dbReference type="STRING" id="35814.BBB42_06525"/>
<comment type="catalytic activity">
    <reaction evidence="10">
        <text>Mg(2+)(in) = Mg(2+)(out)</text>
        <dbReference type="Rhea" id="RHEA:29827"/>
        <dbReference type="ChEBI" id="CHEBI:18420"/>
    </reaction>
</comment>
<dbReference type="PATRIC" id="fig|1331206.3.peg.3407"/>
<feature type="region of interest" description="Disordered" evidence="12">
    <location>
        <begin position="1"/>
        <end position="23"/>
    </location>
</feature>
<dbReference type="GO" id="GO:0015095">
    <property type="term" value="F:magnesium ion transmembrane transporter activity"/>
    <property type="evidence" value="ECO:0007669"/>
    <property type="project" value="TreeGrafter"/>
</dbReference>
<organism evidence="14 15">
    <name type="scientific">Bordetella holmesii CDC-H585-BH</name>
    <dbReference type="NCBI Taxonomy" id="1331206"/>
    <lineage>
        <taxon>Bacteria</taxon>
        <taxon>Pseudomonadati</taxon>
        <taxon>Pseudomonadota</taxon>
        <taxon>Betaproteobacteria</taxon>
        <taxon>Burkholderiales</taxon>
        <taxon>Alcaligenaceae</taxon>
        <taxon>Bordetella</taxon>
    </lineage>
</organism>
<keyword evidence="7 13" id="KW-1133">Transmembrane helix</keyword>
<evidence type="ECO:0000256" key="12">
    <source>
        <dbReference type="SAM" id="MobiDB-lite"/>
    </source>
</evidence>
<feature type="transmembrane region" description="Helical" evidence="13">
    <location>
        <begin position="324"/>
        <end position="344"/>
    </location>
</feature>
<dbReference type="Gene3D" id="3.30.460.20">
    <property type="entry name" value="CorA soluble domain-like"/>
    <property type="match status" value="1"/>
</dbReference>
<dbReference type="Pfam" id="PF01544">
    <property type="entry name" value="CorA"/>
    <property type="match status" value="1"/>
</dbReference>
<evidence type="ECO:0000256" key="7">
    <source>
        <dbReference type="ARBA" id="ARBA00022989"/>
    </source>
</evidence>
<evidence type="ECO:0000313" key="14">
    <source>
        <dbReference type="EMBL" id="KAK87123.1"/>
    </source>
</evidence>
<evidence type="ECO:0000256" key="2">
    <source>
        <dbReference type="ARBA" id="ARBA00009765"/>
    </source>
</evidence>
<dbReference type="GO" id="GO:0015087">
    <property type="term" value="F:cobalt ion transmembrane transporter activity"/>
    <property type="evidence" value="ECO:0007669"/>
    <property type="project" value="TreeGrafter"/>
</dbReference>
<evidence type="ECO:0000256" key="6">
    <source>
        <dbReference type="ARBA" id="ARBA00022842"/>
    </source>
</evidence>
<dbReference type="InterPro" id="IPR002523">
    <property type="entry name" value="MgTranspt_CorA/ZnTranspt_ZntB"/>
</dbReference>
<comment type="function">
    <text evidence="11">Mediates influx of magnesium ions. Alternates between open and closed states. Activated by low cytoplasmic Mg(2+) levels. Inactive when cytoplasmic Mg(2+) levels are high.</text>
</comment>
<evidence type="ECO:0000256" key="11">
    <source>
        <dbReference type="ARBA" id="ARBA00045497"/>
    </source>
</evidence>
<keyword evidence="3" id="KW-0813">Transport</keyword>
<dbReference type="GO" id="GO:0000287">
    <property type="term" value="F:magnesium ion binding"/>
    <property type="evidence" value="ECO:0007669"/>
    <property type="project" value="TreeGrafter"/>
</dbReference>
<dbReference type="InterPro" id="IPR045863">
    <property type="entry name" value="CorA_TM1_TM2"/>
</dbReference>
<name>A0A158LZW3_9BORD</name>
<dbReference type="Gene3D" id="1.20.58.340">
    <property type="entry name" value="Magnesium transport protein CorA, transmembrane region"/>
    <property type="match status" value="2"/>
</dbReference>